<dbReference type="Pfam" id="PF00929">
    <property type="entry name" value="RNase_T"/>
    <property type="match status" value="1"/>
</dbReference>
<dbReference type="NCBIfam" id="NF005927">
    <property type="entry name" value="PRK07942.1"/>
    <property type="match status" value="1"/>
</dbReference>
<dbReference type="STRING" id="1437874.CSPHI_04495"/>
<dbReference type="SUPFAM" id="SSF53098">
    <property type="entry name" value="Ribonuclease H-like"/>
    <property type="match status" value="1"/>
</dbReference>
<protein>
    <submittedName>
        <fullName evidence="5">DNA polymerase III subunit epsilon</fullName>
    </submittedName>
</protein>
<reference evidence="5 6" key="1">
    <citation type="submission" date="2014-08" db="EMBL/GenBank/DDBJ databases">
        <title>Complete genome sequence of Corynebacterium sphenisci CECT 5990(T) (=DSM 44792(T)), isolated from healthy wild penguins.</title>
        <authorList>
            <person name="Ruckert C."/>
            <person name="Albersmeier A."/>
            <person name="Winkler A."/>
            <person name="Kalinowski J."/>
        </authorList>
    </citation>
    <scope>NUCLEOTIDE SEQUENCE [LARGE SCALE GENOMIC DNA]</scope>
    <source>
        <strain evidence="5 6">DSM 44792</strain>
    </source>
</reference>
<dbReference type="AlphaFoldDB" id="A0A1L7CX84"/>
<dbReference type="GO" id="GO:0008408">
    <property type="term" value="F:3'-5' exonuclease activity"/>
    <property type="evidence" value="ECO:0007669"/>
    <property type="project" value="TreeGrafter"/>
</dbReference>
<evidence type="ECO:0000256" key="1">
    <source>
        <dbReference type="ARBA" id="ARBA00022722"/>
    </source>
</evidence>
<keyword evidence="2" id="KW-0378">Hydrolase</keyword>
<dbReference type="KEGG" id="csph:CSPHI_04495"/>
<sequence>MSRFDVGKMVAFDLETTGTDPRTCRIVTSALVRLTAGQEPRKLAMLADPGVEIPEAATRIHGITTERARAEGEPHERVLRRTIDALRAAWADGYAAVIYNAAYDLSVLRALEPGFTVDGLVVDPYVLDKRFTPKLRGSGQRKLGPTCERYGVRLDAAHDATEDALAAARLAWMMAKRHPEITEMDGDALMELQAVQAWEDAASLAEYFRSRGRDASDVDGTWPMRG</sequence>
<dbReference type="Gene3D" id="3.30.420.10">
    <property type="entry name" value="Ribonuclease H-like superfamily/Ribonuclease H"/>
    <property type="match status" value="1"/>
</dbReference>
<dbReference type="InterPro" id="IPR012337">
    <property type="entry name" value="RNaseH-like_sf"/>
</dbReference>
<dbReference type="RefSeq" id="WP_157118475.1">
    <property type="nucleotide sequence ID" value="NZ_CP009248.1"/>
</dbReference>
<organism evidence="5 6">
    <name type="scientific">Corynebacterium sphenisci DSM 44792</name>
    <dbReference type="NCBI Taxonomy" id="1437874"/>
    <lineage>
        <taxon>Bacteria</taxon>
        <taxon>Bacillati</taxon>
        <taxon>Actinomycetota</taxon>
        <taxon>Actinomycetes</taxon>
        <taxon>Mycobacteriales</taxon>
        <taxon>Corynebacteriaceae</taxon>
        <taxon>Corynebacterium</taxon>
    </lineage>
</organism>
<dbReference type="SMART" id="SM00479">
    <property type="entry name" value="EXOIII"/>
    <property type="match status" value="1"/>
</dbReference>
<evidence type="ECO:0000313" key="6">
    <source>
        <dbReference type="Proteomes" id="UP000185469"/>
    </source>
</evidence>
<dbReference type="PANTHER" id="PTHR30231">
    <property type="entry name" value="DNA POLYMERASE III SUBUNIT EPSILON"/>
    <property type="match status" value="1"/>
</dbReference>
<evidence type="ECO:0000256" key="3">
    <source>
        <dbReference type="ARBA" id="ARBA00022839"/>
    </source>
</evidence>
<dbReference type="GO" id="GO:0005829">
    <property type="term" value="C:cytosol"/>
    <property type="evidence" value="ECO:0007669"/>
    <property type="project" value="TreeGrafter"/>
</dbReference>
<dbReference type="EMBL" id="CP009248">
    <property type="protein sequence ID" value="APT90430.1"/>
    <property type="molecule type" value="Genomic_DNA"/>
</dbReference>
<keyword evidence="3" id="KW-0269">Exonuclease</keyword>
<dbReference type="PANTHER" id="PTHR30231:SF4">
    <property type="entry name" value="PROTEIN NEN2"/>
    <property type="match status" value="1"/>
</dbReference>
<evidence type="ECO:0000259" key="4">
    <source>
        <dbReference type="SMART" id="SM00479"/>
    </source>
</evidence>
<keyword evidence="1" id="KW-0540">Nuclease</keyword>
<dbReference type="GO" id="GO:0003676">
    <property type="term" value="F:nucleic acid binding"/>
    <property type="evidence" value="ECO:0007669"/>
    <property type="project" value="InterPro"/>
</dbReference>
<name>A0A1L7CX84_9CORY</name>
<dbReference type="InterPro" id="IPR013520">
    <property type="entry name" value="Ribonucl_H"/>
</dbReference>
<proteinExistence type="predicted"/>
<keyword evidence="6" id="KW-1185">Reference proteome</keyword>
<dbReference type="OrthoDB" id="9791657at2"/>
<dbReference type="Proteomes" id="UP000185469">
    <property type="component" value="Chromosome"/>
</dbReference>
<dbReference type="CDD" id="cd06127">
    <property type="entry name" value="DEDDh"/>
    <property type="match status" value="1"/>
</dbReference>
<gene>
    <name evidence="5" type="ORF">CSPHI_04495</name>
</gene>
<accession>A0A1L7CX84</accession>
<evidence type="ECO:0000313" key="5">
    <source>
        <dbReference type="EMBL" id="APT90430.1"/>
    </source>
</evidence>
<feature type="domain" description="Exonuclease" evidence="4">
    <location>
        <begin position="8"/>
        <end position="180"/>
    </location>
</feature>
<dbReference type="InterPro" id="IPR036397">
    <property type="entry name" value="RNaseH_sf"/>
</dbReference>
<evidence type="ECO:0000256" key="2">
    <source>
        <dbReference type="ARBA" id="ARBA00022801"/>
    </source>
</evidence>